<dbReference type="OrthoDB" id="9768793at2"/>
<dbReference type="RefSeq" id="WP_066596840.1">
    <property type="nucleotide sequence ID" value="NZ_CP016282.1"/>
</dbReference>
<organism evidence="3 4">
    <name type="scientific">Cryobacterium arcticum</name>
    <dbReference type="NCBI Taxonomy" id="670052"/>
    <lineage>
        <taxon>Bacteria</taxon>
        <taxon>Bacillati</taxon>
        <taxon>Actinomycetota</taxon>
        <taxon>Actinomycetes</taxon>
        <taxon>Micrococcales</taxon>
        <taxon>Microbacteriaceae</taxon>
        <taxon>Cryobacterium</taxon>
    </lineage>
</organism>
<accession>A0A1B1BLD8</accession>
<dbReference type="Pfam" id="PF00248">
    <property type="entry name" value="Aldo_ket_red"/>
    <property type="match status" value="1"/>
</dbReference>
<protein>
    <submittedName>
        <fullName evidence="3">Alcohol dehydrogenase</fullName>
    </submittedName>
</protein>
<dbReference type="KEGG" id="cart:PA27867_2494"/>
<dbReference type="AlphaFoldDB" id="A0A1B1BLD8"/>
<dbReference type="InterPro" id="IPR036812">
    <property type="entry name" value="NAD(P)_OxRdtase_dom_sf"/>
</dbReference>
<evidence type="ECO:0000313" key="3">
    <source>
        <dbReference type="EMBL" id="ANP73442.1"/>
    </source>
</evidence>
<keyword evidence="4" id="KW-1185">Reference proteome</keyword>
<dbReference type="InterPro" id="IPR023210">
    <property type="entry name" value="NADP_OxRdtase_dom"/>
</dbReference>
<dbReference type="PANTHER" id="PTHR43364:SF4">
    <property type="entry name" value="NAD(P)-LINKED OXIDOREDUCTASE SUPERFAMILY PROTEIN"/>
    <property type="match status" value="1"/>
</dbReference>
<evidence type="ECO:0000259" key="2">
    <source>
        <dbReference type="Pfam" id="PF00248"/>
    </source>
</evidence>
<proteinExistence type="predicted"/>
<dbReference type="Proteomes" id="UP000092582">
    <property type="component" value="Chromosome 1"/>
</dbReference>
<dbReference type="PANTHER" id="PTHR43364">
    <property type="entry name" value="NADH-SPECIFIC METHYLGLYOXAL REDUCTASE-RELATED"/>
    <property type="match status" value="1"/>
</dbReference>
<evidence type="ECO:0000313" key="4">
    <source>
        <dbReference type="Proteomes" id="UP000092582"/>
    </source>
</evidence>
<dbReference type="GO" id="GO:0016491">
    <property type="term" value="F:oxidoreductase activity"/>
    <property type="evidence" value="ECO:0007669"/>
    <property type="project" value="UniProtKB-KW"/>
</dbReference>
<dbReference type="CDD" id="cd19079">
    <property type="entry name" value="AKR_EcYajO-like"/>
    <property type="match status" value="1"/>
</dbReference>
<feature type="domain" description="NADP-dependent oxidoreductase" evidence="2">
    <location>
        <begin position="16"/>
        <end position="314"/>
    </location>
</feature>
<dbReference type="EMBL" id="CP016282">
    <property type="protein sequence ID" value="ANP73442.1"/>
    <property type="molecule type" value="Genomic_DNA"/>
</dbReference>
<dbReference type="SUPFAM" id="SSF51430">
    <property type="entry name" value="NAD(P)-linked oxidoreductase"/>
    <property type="match status" value="1"/>
</dbReference>
<dbReference type="GO" id="GO:0005829">
    <property type="term" value="C:cytosol"/>
    <property type="evidence" value="ECO:0007669"/>
    <property type="project" value="TreeGrafter"/>
</dbReference>
<evidence type="ECO:0000256" key="1">
    <source>
        <dbReference type="ARBA" id="ARBA00023002"/>
    </source>
</evidence>
<reference evidence="3 4" key="1">
    <citation type="submission" date="2016-06" db="EMBL/GenBank/DDBJ databases">
        <title>Genome sequencing of Cryobacterium arcticum PAMC 27867.</title>
        <authorList>
            <person name="Lee J."/>
            <person name="Kim O.-S."/>
        </authorList>
    </citation>
    <scope>NUCLEOTIDE SEQUENCE [LARGE SCALE GENOMIC DNA]</scope>
    <source>
        <strain evidence="3 4">PAMC 27867</strain>
    </source>
</reference>
<name>A0A1B1BLD8_9MICO</name>
<gene>
    <name evidence="3" type="ORF">PA27867_2494</name>
</gene>
<dbReference type="PATRIC" id="fig|670052.7.peg.2563"/>
<dbReference type="Gene3D" id="3.20.20.100">
    <property type="entry name" value="NADP-dependent oxidoreductase domain"/>
    <property type="match status" value="1"/>
</dbReference>
<dbReference type="InterPro" id="IPR050523">
    <property type="entry name" value="AKR_Detox_Biosynth"/>
</dbReference>
<dbReference type="FunFam" id="3.20.20.100:FF:000004">
    <property type="entry name" value="Oxidoreductase, aldo/keto reductase"/>
    <property type="match status" value="1"/>
</dbReference>
<keyword evidence="1" id="KW-0560">Oxidoreductase</keyword>
<sequence length="325" mass="36023">MKYTRLGTTGLEVSAITLGCMSFGNPMRGNHAWTLPEEQSRPLIRQALEAGITTFDTANVYSDGSSEEILGRALRDFSSRDDYVLATKVHGRMRPGPNGAGLSRRAILAEIDHSLTRLGTDHVDLYQIHRWDPLTPILETMEALHDVVKAGKARYIGASSMYAWQFAQAQYTADLAGFTRFVSMQDQYNLINREEEREMHPFCLDQGVGVLPWSPLARGKLTREWDASTNRSETDTFGQTLYKQQESDDREIAAVVAQVAAERGVPRAQVALAWVRQQPAVTSPIVGATQAHHLTDAVASVDLTLTDEELARLAAPYRPHAPEGF</sequence>
<dbReference type="STRING" id="670052.PA27867_2494"/>